<dbReference type="Gene3D" id="1.10.940.10">
    <property type="entry name" value="NusB-like"/>
    <property type="match status" value="1"/>
</dbReference>
<dbReference type="GO" id="GO:0005829">
    <property type="term" value="C:cytosol"/>
    <property type="evidence" value="ECO:0007669"/>
    <property type="project" value="TreeGrafter"/>
</dbReference>
<dbReference type="PANTHER" id="PTHR11078:SF3">
    <property type="entry name" value="ANTITERMINATION NUSB DOMAIN-CONTAINING PROTEIN"/>
    <property type="match status" value="1"/>
</dbReference>
<dbReference type="HAMAP" id="MF_00073">
    <property type="entry name" value="NusB"/>
    <property type="match status" value="1"/>
</dbReference>
<keyword evidence="2 6" id="KW-0889">Transcription antitermination</keyword>
<keyword evidence="4 6" id="KW-0805">Transcription regulation</keyword>
<evidence type="ECO:0000313" key="8">
    <source>
        <dbReference type="EMBL" id="AIY84646.1"/>
    </source>
</evidence>
<organism evidence="8 9">
    <name type="scientific">Clostridium baratii str. Sullivan</name>
    <dbReference type="NCBI Taxonomy" id="1415775"/>
    <lineage>
        <taxon>Bacteria</taxon>
        <taxon>Bacillati</taxon>
        <taxon>Bacillota</taxon>
        <taxon>Clostridia</taxon>
        <taxon>Eubacteriales</taxon>
        <taxon>Clostridiaceae</taxon>
        <taxon>Clostridium</taxon>
    </lineage>
</organism>
<dbReference type="OrthoDB" id="9811381at2"/>
<dbReference type="InterPro" id="IPR035926">
    <property type="entry name" value="NusB-like_sf"/>
</dbReference>
<dbReference type="InterPro" id="IPR006027">
    <property type="entry name" value="NusB_RsmB_TIM44"/>
</dbReference>
<name>A0A0A7G0M8_9CLOT</name>
<evidence type="ECO:0000256" key="3">
    <source>
        <dbReference type="ARBA" id="ARBA00022884"/>
    </source>
</evidence>
<keyword evidence="5 6" id="KW-0804">Transcription</keyword>
<evidence type="ECO:0000256" key="4">
    <source>
        <dbReference type="ARBA" id="ARBA00023015"/>
    </source>
</evidence>
<sequence length="134" mass="15676">MSRKLSREKAMELIFSTMLTKESHEETIETFVDNYEGNINEVDLEYIKEVLKGVEENKEDIDTLIKNNLQKWKIERISKVNLAILRLAVYEMNYLNDVPEKVAINEALEITKRYSDEKSVSFINGVLDKIFKAK</sequence>
<dbReference type="STRING" id="1561.NPD11_365"/>
<accession>A0A0A7G0M8</accession>
<dbReference type="HOGENOM" id="CLU_087843_3_1_9"/>
<dbReference type="RefSeq" id="WP_039315861.1">
    <property type="nucleotide sequence ID" value="NZ_CP006905.1"/>
</dbReference>
<dbReference type="Proteomes" id="UP000030635">
    <property type="component" value="Chromosome"/>
</dbReference>
<dbReference type="SUPFAM" id="SSF48013">
    <property type="entry name" value="NusB-like"/>
    <property type="match status" value="1"/>
</dbReference>
<dbReference type="NCBIfam" id="TIGR01951">
    <property type="entry name" value="nusB"/>
    <property type="match status" value="1"/>
</dbReference>
<evidence type="ECO:0000256" key="5">
    <source>
        <dbReference type="ARBA" id="ARBA00023163"/>
    </source>
</evidence>
<dbReference type="eggNOG" id="COG0781">
    <property type="taxonomic scope" value="Bacteria"/>
</dbReference>
<dbReference type="GO" id="GO:0031564">
    <property type="term" value="P:transcription antitermination"/>
    <property type="evidence" value="ECO:0007669"/>
    <property type="project" value="UniProtKB-KW"/>
</dbReference>
<comment type="function">
    <text evidence="6">Involved in transcription antitermination. Required for transcription of ribosomal RNA (rRNA) genes. Binds specifically to the boxA antiterminator sequence of the ribosomal RNA (rrn) operons.</text>
</comment>
<proteinExistence type="inferred from homology"/>
<comment type="similarity">
    <text evidence="1 6">Belongs to the NusB family.</text>
</comment>
<dbReference type="PANTHER" id="PTHR11078">
    <property type="entry name" value="N UTILIZATION SUBSTANCE PROTEIN B-RELATED"/>
    <property type="match status" value="1"/>
</dbReference>
<evidence type="ECO:0000256" key="6">
    <source>
        <dbReference type="HAMAP-Rule" id="MF_00073"/>
    </source>
</evidence>
<keyword evidence="3 6" id="KW-0694">RNA-binding</keyword>
<dbReference type="AlphaFoldDB" id="A0A0A7G0M8"/>
<evidence type="ECO:0000256" key="2">
    <source>
        <dbReference type="ARBA" id="ARBA00022814"/>
    </source>
</evidence>
<dbReference type="InterPro" id="IPR011605">
    <property type="entry name" value="NusB_fam"/>
</dbReference>
<evidence type="ECO:0000259" key="7">
    <source>
        <dbReference type="Pfam" id="PF01029"/>
    </source>
</evidence>
<gene>
    <name evidence="6 8" type="primary">nusB</name>
    <name evidence="8" type="ORF">U729_2661</name>
</gene>
<feature type="domain" description="NusB/RsmB/TIM44" evidence="7">
    <location>
        <begin position="6"/>
        <end position="130"/>
    </location>
</feature>
<dbReference type="KEGG" id="cbv:U729_2661"/>
<dbReference type="EMBL" id="CP006905">
    <property type="protein sequence ID" value="AIY84646.1"/>
    <property type="molecule type" value="Genomic_DNA"/>
</dbReference>
<dbReference type="GO" id="GO:0003723">
    <property type="term" value="F:RNA binding"/>
    <property type="evidence" value="ECO:0007669"/>
    <property type="project" value="UniProtKB-UniRule"/>
</dbReference>
<keyword evidence="9" id="KW-1185">Reference proteome</keyword>
<dbReference type="Pfam" id="PF01029">
    <property type="entry name" value="NusB"/>
    <property type="match status" value="1"/>
</dbReference>
<evidence type="ECO:0000256" key="1">
    <source>
        <dbReference type="ARBA" id="ARBA00005952"/>
    </source>
</evidence>
<dbReference type="GO" id="GO:0006353">
    <property type="term" value="P:DNA-templated transcription termination"/>
    <property type="evidence" value="ECO:0007669"/>
    <property type="project" value="UniProtKB-UniRule"/>
</dbReference>
<evidence type="ECO:0000313" key="9">
    <source>
        <dbReference type="Proteomes" id="UP000030635"/>
    </source>
</evidence>
<reference evidence="8 9" key="1">
    <citation type="journal article" date="2015" name="Infect. Genet. Evol.">
        <title>Genomic sequences of six botulinum neurotoxin-producing strains representing three clostridial species illustrate the mobility and diversity of botulinum neurotoxin genes.</title>
        <authorList>
            <person name="Smith T.J."/>
            <person name="Hill K.K."/>
            <person name="Xie G."/>
            <person name="Foley B.T."/>
            <person name="Williamson C.H."/>
            <person name="Foster J.T."/>
            <person name="Johnson S.L."/>
            <person name="Chertkov O."/>
            <person name="Teshima H."/>
            <person name="Gibbons H.S."/>
            <person name="Johnsky L.A."/>
            <person name="Karavis M.A."/>
            <person name="Smith L.A."/>
        </authorList>
    </citation>
    <scope>NUCLEOTIDE SEQUENCE [LARGE SCALE GENOMIC DNA]</scope>
    <source>
        <strain evidence="8 9">Sullivan</strain>
    </source>
</reference>
<protein>
    <recommendedName>
        <fullName evidence="6">Transcription antitermination protein NusB</fullName>
    </recommendedName>
    <alternativeName>
        <fullName evidence="6">Antitermination factor NusB</fullName>
    </alternativeName>
</protein>